<proteinExistence type="predicted"/>
<dbReference type="EMBL" id="AHMM02000025">
    <property type="protein sequence ID" value="EQA35503.1"/>
    <property type="molecule type" value="Genomic_DNA"/>
</dbReference>
<evidence type="ECO:0000313" key="1">
    <source>
        <dbReference type="EMBL" id="EQA35503.1"/>
    </source>
</evidence>
<dbReference type="STRING" id="1049790.LEP1GSC047_1402"/>
<dbReference type="Proteomes" id="UP000018719">
    <property type="component" value="Unassembled WGS sequence"/>
</dbReference>
<gene>
    <name evidence="1" type="ORF">LEP1GSC047_1402</name>
</gene>
<reference evidence="1 2" key="1">
    <citation type="submission" date="2013-05" db="EMBL/GenBank/DDBJ databases">
        <authorList>
            <person name="Harkins D.M."/>
            <person name="Durkin A.S."/>
            <person name="Brinkac L.M."/>
            <person name="Haft D.H."/>
            <person name="Selengut J.D."/>
            <person name="Sanka R."/>
            <person name="DePew J."/>
            <person name="Purushe J."/>
            <person name="Hartskeerl R.A."/>
            <person name="Ahmed A."/>
            <person name="van der Linden H."/>
            <person name="Goris M.G.A."/>
            <person name="Vinetz J.M."/>
            <person name="Sutton G.G."/>
            <person name="Nierman W.C."/>
            <person name="Fouts D.E."/>
        </authorList>
    </citation>
    <scope>NUCLEOTIDE SEQUENCE [LARGE SCALE GENOMIC DNA]</scope>
    <source>
        <strain evidence="1 2">10</strain>
    </source>
</reference>
<dbReference type="AlphaFoldDB" id="V6HAP6"/>
<comment type="caution">
    <text evidence="1">The sequence shown here is derived from an EMBL/GenBank/DDBJ whole genome shotgun (WGS) entry which is preliminary data.</text>
</comment>
<sequence length="45" mass="5113">MEVIQDLFSRFGLLDNVARGLTNVLVRIETYPNSIPLQGEFLSVF</sequence>
<organism evidence="1 2">
    <name type="scientific">Leptospira inadai serovar Lyme str. 10</name>
    <dbReference type="NCBI Taxonomy" id="1049790"/>
    <lineage>
        <taxon>Bacteria</taxon>
        <taxon>Pseudomonadati</taxon>
        <taxon>Spirochaetota</taxon>
        <taxon>Spirochaetia</taxon>
        <taxon>Leptospirales</taxon>
        <taxon>Leptospiraceae</taxon>
        <taxon>Leptospira</taxon>
    </lineage>
</organism>
<protein>
    <submittedName>
        <fullName evidence="1">Uncharacterized protein</fullName>
    </submittedName>
</protein>
<accession>V6HAP6</accession>
<evidence type="ECO:0000313" key="2">
    <source>
        <dbReference type="Proteomes" id="UP000018719"/>
    </source>
</evidence>
<name>V6HAP6_9LEPT</name>